<evidence type="ECO:0000313" key="2">
    <source>
        <dbReference type="EMBL" id="GEY68379.1"/>
    </source>
</evidence>
<sequence length="430" mass="49048">MNDSMIELHETFQAWLQKEQVVNLDSYTPKPSQCKKIPIYYDDDDYEESSTPLRYIITSELPLCIAITPVLSTEEPVDSLIMEDEHLDTILATESDEVIKSSVEDLVLIPSESEGIPDNMCDVPFRDNSPPLDISKDQFEDFFNSNDDSTSIEDDYFSIDDINYVEASPPDYELVSLEEETDTSDNSLPESKIFYFNMEEKRSGNPTSHTDLSLPDYEAFYCDSEPDLGNFTINVVEDIFDNPTRKPRVHVPNILPTHPTLYLDSNFTPSDDSLGSDLIVSFPFGTRNRIFDPGIFREVQSKRFLSPNEFSISFIRDPLSLLFDTLLLFSSKNEEKDFNPGSLSLYEATSPLFAYVVWIFLLFLTYLVAPPYLLSSRNKDTIFDPGISIYHSFIPGVSHRSGTFVKFNIYPNHLNESPMEILSSTCFPMD</sequence>
<dbReference type="EMBL" id="BKCJ010199954">
    <property type="protein sequence ID" value="GEY68379.1"/>
    <property type="molecule type" value="Genomic_DNA"/>
</dbReference>
<organism evidence="2">
    <name type="scientific">Tanacetum cinerariifolium</name>
    <name type="common">Dalmatian daisy</name>
    <name type="synonym">Chrysanthemum cinerariifolium</name>
    <dbReference type="NCBI Taxonomy" id="118510"/>
    <lineage>
        <taxon>Eukaryota</taxon>
        <taxon>Viridiplantae</taxon>
        <taxon>Streptophyta</taxon>
        <taxon>Embryophyta</taxon>
        <taxon>Tracheophyta</taxon>
        <taxon>Spermatophyta</taxon>
        <taxon>Magnoliopsida</taxon>
        <taxon>eudicotyledons</taxon>
        <taxon>Gunneridae</taxon>
        <taxon>Pentapetalae</taxon>
        <taxon>asterids</taxon>
        <taxon>campanulids</taxon>
        <taxon>Asterales</taxon>
        <taxon>Asteraceae</taxon>
        <taxon>Asteroideae</taxon>
        <taxon>Anthemideae</taxon>
        <taxon>Anthemidinae</taxon>
        <taxon>Tanacetum</taxon>
    </lineage>
</organism>
<dbReference type="AlphaFoldDB" id="A0A699HT14"/>
<accession>A0A699HT14</accession>
<keyword evidence="1" id="KW-1133">Transmembrane helix</keyword>
<comment type="caution">
    <text evidence="2">The sequence shown here is derived from an EMBL/GenBank/DDBJ whole genome shotgun (WGS) entry which is preliminary data.</text>
</comment>
<proteinExistence type="predicted"/>
<keyword evidence="1" id="KW-0472">Membrane</keyword>
<feature type="transmembrane region" description="Helical" evidence="1">
    <location>
        <begin position="352"/>
        <end position="369"/>
    </location>
</feature>
<gene>
    <name evidence="2" type="ORF">Tci_440353</name>
</gene>
<name>A0A699HT14_TANCI</name>
<evidence type="ECO:0000256" key="1">
    <source>
        <dbReference type="SAM" id="Phobius"/>
    </source>
</evidence>
<keyword evidence="1" id="KW-0812">Transmembrane</keyword>
<reference evidence="2" key="1">
    <citation type="journal article" date="2019" name="Sci. Rep.">
        <title>Draft genome of Tanacetum cinerariifolium, the natural source of mosquito coil.</title>
        <authorList>
            <person name="Yamashiro T."/>
            <person name="Shiraishi A."/>
            <person name="Satake H."/>
            <person name="Nakayama K."/>
        </authorList>
    </citation>
    <scope>NUCLEOTIDE SEQUENCE</scope>
</reference>
<protein>
    <submittedName>
        <fullName evidence="2">Uncharacterized protein</fullName>
    </submittedName>
</protein>